<keyword evidence="4" id="KW-0472">Membrane</keyword>
<reference evidence="7" key="3">
    <citation type="submission" date="2018-07" db="EMBL/GenBank/DDBJ databases">
        <authorList>
            <person name="Quirk P.G."/>
            <person name="Krulwich T.A."/>
        </authorList>
    </citation>
    <scope>NUCLEOTIDE SEQUENCE</scope>
    <source>
        <strain evidence="7">96224</strain>
    </source>
</reference>
<dbReference type="PANTHER" id="PTHR10983:SF16">
    <property type="entry name" value="LYSOCARDIOLIPIN ACYLTRANSFERASE 1"/>
    <property type="match status" value="1"/>
</dbReference>
<keyword evidence="4" id="KW-0812">Transmembrane</keyword>
<evidence type="ECO:0000256" key="3">
    <source>
        <dbReference type="ARBA" id="ARBA00023315"/>
    </source>
</evidence>
<dbReference type="InterPro" id="IPR032098">
    <property type="entry name" value="Acyltransf_C"/>
</dbReference>
<dbReference type="PANTHER" id="PTHR10983">
    <property type="entry name" value="1-ACYLGLYCEROL-3-PHOSPHATE ACYLTRANSFERASE-RELATED"/>
    <property type="match status" value="1"/>
</dbReference>
<organism evidence="7">
    <name type="scientific">Blumeria graminis f. sp. tritici 96224</name>
    <dbReference type="NCBI Taxonomy" id="1268274"/>
    <lineage>
        <taxon>Eukaryota</taxon>
        <taxon>Fungi</taxon>
        <taxon>Dikarya</taxon>
        <taxon>Ascomycota</taxon>
        <taxon>Pezizomycotina</taxon>
        <taxon>Leotiomycetes</taxon>
        <taxon>Erysiphales</taxon>
        <taxon>Erysiphaceae</taxon>
        <taxon>Blumeria</taxon>
    </lineage>
</organism>
<dbReference type="GO" id="GO:0016746">
    <property type="term" value="F:acyltransferase activity"/>
    <property type="evidence" value="ECO:0007669"/>
    <property type="project" value="UniProtKB-KW"/>
</dbReference>
<reference evidence="6" key="2">
    <citation type="submission" date="2013-01" db="EMBL/GenBank/DDBJ databases">
        <title>The wheat powdery mildew genome reveals unique evolution of an obligate biotroph.</title>
        <authorList>
            <person name="Oberhaensli S."/>
            <person name="Wicker T."/>
            <person name="Keller B."/>
        </authorList>
    </citation>
    <scope>NUCLEOTIDE SEQUENCE</scope>
    <source>
        <strain evidence="6">96224</strain>
    </source>
</reference>
<feature type="transmembrane region" description="Helical" evidence="4">
    <location>
        <begin position="42"/>
        <end position="63"/>
    </location>
</feature>
<evidence type="ECO:0000256" key="2">
    <source>
        <dbReference type="ARBA" id="ARBA00022679"/>
    </source>
</evidence>
<feature type="domain" description="Phospholipid/glycerol acyltransferase" evidence="5">
    <location>
        <begin position="129"/>
        <end position="263"/>
    </location>
</feature>
<dbReference type="SUPFAM" id="SSF69593">
    <property type="entry name" value="Glycerol-3-phosphate (1)-acyltransferase"/>
    <property type="match status" value="1"/>
</dbReference>
<evidence type="ECO:0000313" key="6">
    <source>
        <dbReference type="EMBL" id="EPQ62993.1"/>
    </source>
</evidence>
<comment type="similarity">
    <text evidence="1">Belongs to the 1-acyl-sn-glycerol-3-phosphate acyltransferase family.</text>
</comment>
<dbReference type="GO" id="GO:0005783">
    <property type="term" value="C:endoplasmic reticulum"/>
    <property type="evidence" value="ECO:0007669"/>
    <property type="project" value="TreeGrafter"/>
</dbReference>
<evidence type="ECO:0000313" key="8">
    <source>
        <dbReference type="Proteomes" id="UP000053110"/>
    </source>
</evidence>
<evidence type="ECO:0000256" key="1">
    <source>
        <dbReference type="ARBA" id="ARBA00008655"/>
    </source>
</evidence>
<evidence type="ECO:0000313" key="7">
    <source>
        <dbReference type="EMBL" id="SUZ12313.1"/>
    </source>
</evidence>
<reference evidence="8" key="1">
    <citation type="journal article" date="2013" name="Nat. Genet.">
        <title>The wheat powdery mildew genome shows the unique evolution of an obligate biotroph.</title>
        <authorList>
            <person name="Wicker T."/>
            <person name="Oberhaensli S."/>
            <person name="Parlange F."/>
            <person name="Buchmann J.P."/>
            <person name="Shatalina M."/>
            <person name="Roffler S."/>
            <person name="Ben-David R."/>
            <person name="Dolezel J."/>
            <person name="Simkova H."/>
            <person name="Schulze-Lefert P."/>
            <person name="Spanu P.D."/>
            <person name="Bruggmann R."/>
            <person name="Amselem J."/>
            <person name="Quesneville H."/>
            <person name="Ver Loren van Themaat E."/>
            <person name="Paape T."/>
            <person name="Shimizu K.K."/>
            <person name="Keller B."/>
        </authorList>
    </citation>
    <scope>NUCLEOTIDE SEQUENCE [LARGE SCALE GENOMIC DNA]</scope>
    <source>
        <strain evidence="8">96224</strain>
    </source>
</reference>
<dbReference type="HOGENOM" id="CLU_041844_3_2_1"/>
<dbReference type="Pfam" id="PF01553">
    <property type="entry name" value="Acyltransferase"/>
    <property type="match status" value="1"/>
</dbReference>
<protein>
    <submittedName>
        <fullName evidence="7">Bgt-2377</fullName>
    </submittedName>
</protein>
<dbReference type="AlphaFoldDB" id="A0A061HE54"/>
<name>A0A061HE54_BLUGR</name>
<dbReference type="GO" id="GO:0036149">
    <property type="term" value="P:phosphatidylinositol acyl-chain remodeling"/>
    <property type="evidence" value="ECO:0007669"/>
    <property type="project" value="TreeGrafter"/>
</dbReference>
<dbReference type="EMBL" id="KE375137">
    <property type="protein sequence ID" value="EPQ62993.1"/>
    <property type="molecule type" value="Genomic_DNA"/>
</dbReference>
<dbReference type="InterPro" id="IPR002123">
    <property type="entry name" value="Plipid/glycerol_acylTrfase"/>
</dbReference>
<sequence length="419" mass="48172">MMDGIRQRQLAANAHQIPSLKASDTHPGGDIKHGAVVQIIRLLLIISYFCISCIVIVLTQLLGTPLYCINRKLYYSYMSMTKQSFGIFVTTLTKWWAPTVMRVSGDHSVAGQLHKTVDGEIECLFPERLVLIANHQLYSDWLYLWWAAYTNRPKMHGHIFIILKESLKRLPVIGWGMRFYGFIFMSRKFAVDAPRISYRLQKLKEIRSESPCGKKYLDPMWLLLFPEGTNASDVGRVRSAEWAKKKGIKDMEHTLLPRSTGTFFCLNELKGTVDYLYDCTLAYEGVKRGEFGQDTYTLRSMFLRGQPPPSVNMYWRRFELSQIPLHDGTQFDLWLHDRWLEKDALLEHFTTQGLFPPSPVLSSDTTPDGLIKNDYIETEVRTNHWWEVISIFNVLATFILSVSLLVKGWNVMISGAGAI</sequence>
<proteinExistence type="inferred from homology"/>
<dbReference type="SMART" id="SM00563">
    <property type="entry name" value="PlsC"/>
    <property type="match status" value="1"/>
</dbReference>
<evidence type="ECO:0000256" key="4">
    <source>
        <dbReference type="SAM" id="Phobius"/>
    </source>
</evidence>
<accession>A0A061HE54</accession>
<keyword evidence="2" id="KW-0808">Transferase</keyword>
<evidence type="ECO:0000259" key="5">
    <source>
        <dbReference type="SMART" id="SM00563"/>
    </source>
</evidence>
<dbReference type="Proteomes" id="UP000053110">
    <property type="component" value="Unassembled WGS sequence"/>
</dbReference>
<gene>
    <name evidence="6" type="ORF">BGT96224_2377</name>
    <name evidence="7" type="ORF">BGT96224V2_LOCUS5474</name>
</gene>
<keyword evidence="3" id="KW-0012">Acyltransferase</keyword>
<dbReference type="EMBL" id="UIGY01000166">
    <property type="protein sequence ID" value="SUZ12313.1"/>
    <property type="molecule type" value="Genomic_DNA"/>
</dbReference>
<dbReference type="CDD" id="cd07990">
    <property type="entry name" value="LPLAT_LCLAT1-like"/>
    <property type="match status" value="1"/>
</dbReference>
<dbReference type="Pfam" id="PF16076">
    <property type="entry name" value="Acyltransf_C"/>
    <property type="match status" value="1"/>
</dbReference>
<dbReference type="OrthoDB" id="189226at2759"/>
<keyword evidence="4" id="KW-1133">Transmembrane helix</keyword>